<sequence length="237" mass="27876">MRPIQFYSLYIDLTQDIRLELDVFPRNISFYFTNASSLDHARYLIEQEYFEVIVFNVDNVGEEEVRLIADIPKNTSIIVISNDYDTIFDPHDIDNVILFTLKPIDPEKLQNLLIRVLSKYVLPKVKHLDYFDFFFTGSEMTKINFNDIFYVEAVGTFSNVFLLDQVILVKESISSLEERLPSKNFVRLHRSFIINTQKILRISSKEIELNNAKKLPIGRSYRNKIGYISYLIDRLLI</sequence>
<name>A0ABT6YB31_9BACT</name>
<dbReference type="PANTHER" id="PTHR37299">
    <property type="entry name" value="TRANSCRIPTIONAL REGULATOR-RELATED"/>
    <property type="match status" value="1"/>
</dbReference>
<dbReference type="InterPro" id="IPR046947">
    <property type="entry name" value="LytR-like"/>
</dbReference>
<keyword evidence="2" id="KW-0238">DNA-binding</keyword>
<accession>A0ABT6YB31</accession>
<dbReference type="Pfam" id="PF04397">
    <property type="entry name" value="LytTR"/>
    <property type="match status" value="1"/>
</dbReference>
<evidence type="ECO:0000259" key="1">
    <source>
        <dbReference type="PROSITE" id="PS50930"/>
    </source>
</evidence>
<dbReference type="SMART" id="SM00850">
    <property type="entry name" value="LytTR"/>
    <property type="match status" value="1"/>
</dbReference>
<evidence type="ECO:0000313" key="2">
    <source>
        <dbReference type="EMBL" id="MDI9860793.1"/>
    </source>
</evidence>
<feature type="domain" description="HTH LytTR-type" evidence="1">
    <location>
        <begin position="134"/>
        <end position="231"/>
    </location>
</feature>
<dbReference type="Proteomes" id="UP001236507">
    <property type="component" value="Unassembled WGS sequence"/>
</dbReference>
<reference evidence="2 3" key="1">
    <citation type="submission" date="2023-05" db="EMBL/GenBank/DDBJ databases">
        <title>Novel species of genus Flectobacillus isolated from stream in China.</title>
        <authorList>
            <person name="Lu H."/>
        </authorList>
    </citation>
    <scope>NUCLEOTIDE SEQUENCE [LARGE SCALE GENOMIC DNA]</scope>
    <source>
        <strain evidence="2 3">KCTC 42575</strain>
    </source>
</reference>
<keyword evidence="3" id="KW-1185">Reference proteome</keyword>
<comment type="caution">
    <text evidence="2">The sequence shown here is derived from an EMBL/GenBank/DDBJ whole genome shotgun (WGS) entry which is preliminary data.</text>
</comment>
<gene>
    <name evidence="2" type="ORF">QM524_16370</name>
</gene>
<dbReference type="InterPro" id="IPR007492">
    <property type="entry name" value="LytTR_DNA-bd_dom"/>
</dbReference>
<dbReference type="PANTHER" id="PTHR37299:SF1">
    <property type="entry name" value="STAGE 0 SPORULATION PROTEIN A HOMOLOG"/>
    <property type="match status" value="1"/>
</dbReference>
<proteinExistence type="predicted"/>
<dbReference type="PROSITE" id="PS50930">
    <property type="entry name" value="HTH_LYTTR"/>
    <property type="match status" value="1"/>
</dbReference>
<dbReference type="EMBL" id="JASHIF010000012">
    <property type="protein sequence ID" value="MDI9860793.1"/>
    <property type="molecule type" value="Genomic_DNA"/>
</dbReference>
<dbReference type="RefSeq" id="WP_283345396.1">
    <property type="nucleotide sequence ID" value="NZ_JASHIF010000012.1"/>
</dbReference>
<organism evidence="2 3">
    <name type="scientific">Flectobacillus roseus</name>
    <dbReference type="NCBI Taxonomy" id="502259"/>
    <lineage>
        <taxon>Bacteria</taxon>
        <taxon>Pseudomonadati</taxon>
        <taxon>Bacteroidota</taxon>
        <taxon>Cytophagia</taxon>
        <taxon>Cytophagales</taxon>
        <taxon>Flectobacillaceae</taxon>
        <taxon>Flectobacillus</taxon>
    </lineage>
</organism>
<dbReference type="Gene3D" id="2.40.50.1020">
    <property type="entry name" value="LytTr DNA-binding domain"/>
    <property type="match status" value="1"/>
</dbReference>
<protein>
    <submittedName>
        <fullName evidence="2">LytTR family DNA-binding domain-containing protein</fullName>
    </submittedName>
</protein>
<dbReference type="GO" id="GO:0003677">
    <property type="term" value="F:DNA binding"/>
    <property type="evidence" value="ECO:0007669"/>
    <property type="project" value="UniProtKB-KW"/>
</dbReference>
<evidence type="ECO:0000313" key="3">
    <source>
        <dbReference type="Proteomes" id="UP001236507"/>
    </source>
</evidence>